<dbReference type="EMBL" id="AAPI01000001">
    <property type="protein sequence ID" value="EAS48151.1"/>
    <property type="molecule type" value="Genomic_DNA"/>
</dbReference>
<comment type="caution">
    <text evidence="1">The sequence shown here is derived from an EMBL/GenBank/DDBJ whole genome shotgun (WGS) entry which is preliminary data.</text>
</comment>
<dbReference type="HOGENOM" id="CLU_144753_1_0_6"/>
<keyword evidence="2" id="KW-1185">Reference proteome</keyword>
<dbReference type="InterPro" id="IPR046125">
    <property type="entry name" value="DUF6122"/>
</dbReference>
<evidence type="ECO:0000313" key="2">
    <source>
        <dbReference type="Proteomes" id="UP000005555"/>
    </source>
</evidence>
<sequence>MLHLALHFLVPALLVGVLFRNQQLGDKVLGDKVLGDKVLGDKVLSHKVLSHKVLGARWQVAYLILIATMVVDIDHLLANPIYDPNRCSIGFHPLHQPGFIGLYLLLCFIPKTRLIGLGLTIHMLLDSIDCQVTNGIWIN</sequence>
<reference evidence="1 2" key="1">
    <citation type="submission" date="2006-03" db="EMBL/GenBank/DDBJ databases">
        <authorList>
            <person name="Giovannoni S.J."/>
            <person name="Cho J.-C."/>
            <person name="Ferriera S."/>
            <person name="Johnson J."/>
            <person name="Kravitz S."/>
            <person name="Halpern A."/>
            <person name="Remington K."/>
            <person name="Beeson K."/>
            <person name="Tran B."/>
            <person name="Rogers Y.-H."/>
            <person name="Friedman R."/>
            <person name="Venter J.C."/>
        </authorList>
    </citation>
    <scope>NUCLEOTIDE SEQUENCE [LARGE SCALE GENOMIC DNA]</scope>
    <source>
        <strain evidence="1 2">HTCC2207</strain>
    </source>
</reference>
<dbReference type="eggNOG" id="ENOG5032RPW">
    <property type="taxonomic scope" value="Bacteria"/>
</dbReference>
<accession>Q1YUA7</accession>
<organism evidence="1 2">
    <name type="scientific">gamma proteobacterium HTCC2207</name>
    <dbReference type="NCBI Taxonomy" id="314287"/>
    <lineage>
        <taxon>Bacteria</taxon>
        <taxon>Pseudomonadati</taxon>
        <taxon>Pseudomonadota</taxon>
        <taxon>Gammaproteobacteria</taxon>
        <taxon>Cellvibrionales</taxon>
        <taxon>Porticoccaceae</taxon>
        <taxon>SAR92 clade</taxon>
    </lineage>
</organism>
<gene>
    <name evidence="1" type="ORF">GB2207_10081</name>
</gene>
<dbReference type="AlphaFoldDB" id="Q1YUA7"/>
<proteinExistence type="predicted"/>
<dbReference type="Pfam" id="PF19617">
    <property type="entry name" value="DUF6122"/>
    <property type="match status" value="1"/>
</dbReference>
<dbReference type="Proteomes" id="UP000005555">
    <property type="component" value="Unassembled WGS sequence"/>
</dbReference>
<dbReference type="STRING" id="314287.GB2207_10081"/>
<protein>
    <submittedName>
        <fullName evidence="1">Uncharacterized protein</fullName>
    </submittedName>
</protein>
<name>Q1YUA7_9GAMM</name>
<evidence type="ECO:0000313" key="1">
    <source>
        <dbReference type="EMBL" id="EAS48151.1"/>
    </source>
</evidence>